<dbReference type="Proteomes" id="UP001501425">
    <property type="component" value="Unassembled WGS sequence"/>
</dbReference>
<proteinExistence type="predicted"/>
<keyword evidence="4" id="KW-1185">Reference proteome</keyword>
<reference evidence="2 4" key="3">
    <citation type="submission" date="2024-06" db="EMBL/GenBank/DDBJ databases">
        <title>Halorubrum miltondacostae sp. nov., a potential PHA producer isolated from an inland solar saltern in Rio Maior, Portugal.</title>
        <authorList>
            <person name="Albuquerque L."/>
            <person name="Viver T."/>
            <person name="Barroso C."/>
            <person name="Claudino R."/>
            <person name="Galvan M."/>
            <person name="Simoes G."/>
            <person name="Lobo Da Cunha A."/>
            <person name="Egas C."/>
        </authorList>
    </citation>
    <scope>NUCLEOTIDE SEQUENCE [LARGE SCALE GENOMIC DNA]</scope>
    <source>
        <strain evidence="2 4">DSM 18646</strain>
    </source>
</reference>
<evidence type="ECO:0000313" key="2">
    <source>
        <dbReference type="EMBL" id="MEZ3167584.1"/>
    </source>
</evidence>
<evidence type="ECO:0000313" key="4">
    <source>
        <dbReference type="Proteomes" id="UP001567571"/>
    </source>
</evidence>
<sequence>MEFDRLREHPEGFRLRVAEGGDTGYDCPAGFGTSKVSSRALSYANKVDRLDEFAERSGDVVAENLDWADVFAKYDGEDTVFYCDRPTSATRTTTS</sequence>
<reference evidence="1" key="2">
    <citation type="submission" date="2023-12" db="EMBL/GenBank/DDBJ databases">
        <authorList>
            <person name="Sun Q."/>
            <person name="Inoue M."/>
        </authorList>
    </citation>
    <scope>NUCLEOTIDE SEQUENCE</scope>
    <source>
        <strain evidence="1">JCM 14265</strain>
    </source>
</reference>
<evidence type="ECO:0000313" key="3">
    <source>
        <dbReference type="Proteomes" id="UP001501425"/>
    </source>
</evidence>
<protein>
    <submittedName>
        <fullName evidence="1">Uncharacterized protein</fullName>
    </submittedName>
</protein>
<evidence type="ECO:0000313" key="1">
    <source>
        <dbReference type="EMBL" id="GAA0533256.1"/>
    </source>
</evidence>
<organism evidence="1 3">
    <name type="scientific">Halorubrum ejinorense</name>
    <dbReference type="NCBI Taxonomy" id="425309"/>
    <lineage>
        <taxon>Archaea</taxon>
        <taxon>Methanobacteriati</taxon>
        <taxon>Methanobacteriota</taxon>
        <taxon>Stenosarchaea group</taxon>
        <taxon>Halobacteria</taxon>
        <taxon>Halobacteriales</taxon>
        <taxon>Haloferacaceae</taxon>
        <taxon>Halorubrum</taxon>
    </lineage>
</organism>
<name>A0AAV3SMS0_9EURY</name>
<gene>
    <name evidence="2" type="ORF">ABNG02_09635</name>
    <name evidence="1" type="ORF">GCM10008994_05020</name>
</gene>
<dbReference type="EMBL" id="BAAADQ010000002">
    <property type="protein sequence ID" value="GAA0533256.1"/>
    <property type="molecule type" value="Genomic_DNA"/>
</dbReference>
<dbReference type="RefSeq" id="WP_343776350.1">
    <property type="nucleotide sequence ID" value="NZ_BAAADQ010000002.1"/>
</dbReference>
<dbReference type="Proteomes" id="UP001567571">
    <property type="component" value="Unassembled WGS sequence"/>
</dbReference>
<accession>A0AAV3SMS0</accession>
<reference evidence="1" key="1">
    <citation type="journal article" date="2014" name="Int. J. Syst. Evol. Microbiol.">
        <title>Complete genome sequence of Corynebacterium casei LMG S-19264T (=DSM 44701T), isolated from a smear-ripened cheese.</title>
        <authorList>
            <consortium name="US DOE Joint Genome Institute (JGI-PGF)"/>
            <person name="Walter F."/>
            <person name="Albersmeier A."/>
            <person name="Kalinowski J."/>
            <person name="Ruckert C."/>
        </authorList>
    </citation>
    <scope>NUCLEOTIDE SEQUENCE</scope>
    <source>
        <strain evidence="1">JCM 14265</strain>
    </source>
</reference>
<comment type="caution">
    <text evidence="1">The sequence shown here is derived from an EMBL/GenBank/DDBJ whole genome shotgun (WGS) entry which is preliminary data.</text>
</comment>
<dbReference type="AlphaFoldDB" id="A0AAV3SMS0"/>
<dbReference type="EMBL" id="JBEDNW010000004">
    <property type="protein sequence ID" value="MEZ3167584.1"/>
    <property type="molecule type" value="Genomic_DNA"/>
</dbReference>